<dbReference type="GO" id="GO:0043190">
    <property type="term" value="C:ATP-binding cassette (ABC) transporter complex"/>
    <property type="evidence" value="ECO:0007669"/>
    <property type="project" value="InterPro"/>
</dbReference>
<evidence type="ECO:0000259" key="10">
    <source>
        <dbReference type="PROSITE" id="PS50928"/>
    </source>
</evidence>
<dbReference type="PANTHER" id="PTHR30614">
    <property type="entry name" value="MEMBRANE COMPONENT OF AMINO ACID ABC TRANSPORTER"/>
    <property type="match status" value="1"/>
</dbReference>
<keyword evidence="8 9" id="KW-0472">Membrane</keyword>
<proteinExistence type="inferred from homology"/>
<keyword evidence="6" id="KW-0029">Amino-acid transport</keyword>
<gene>
    <name evidence="11" type="primary">artQ_19</name>
    <name evidence="11" type="ORF">SDC9_107894</name>
</gene>
<keyword evidence="3" id="KW-0813">Transport</keyword>
<keyword evidence="5 9" id="KW-0812">Transmembrane</keyword>
<dbReference type="NCBIfam" id="TIGR01726">
    <property type="entry name" value="HEQRo_perm_3TM"/>
    <property type="match status" value="1"/>
</dbReference>
<dbReference type="PANTHER" id="PTHR30614:SF20">
    <property type="entry name" value="GLUTAMINE TRANSPORT SYSTEM PERMEASE PROTEIN GLNP"/>
    <property type="match status" value="1"/>
</dbReference>
<evidence type="ECO:0000256" key="4">
    <source>
        <dbReference type="ARBA" id="ARBA00022475"/>
    </source>
</evidence>
<evidence type="ECO:0000256" key="9">
    <source>
        <dbReference type="SAM" id="Phobius"/>
    </source>
</evidence>
<evidence type="ECO:0000256" key="3">
    <source>
        <dbReference type="ARBA" id="ARBA00022448"/>
    </source>
</evidence>
<dbReference type="Gene3D" id="1.10.3720.10">
    <property type="entry name" value="MetI-like"/>
    <property type="match status" value="1"/>
</dbReference>
<name>A0A645B6I1_9ZZZZ</name>
<evidence type="ECO:0000256" key="2">
    <source>
        <dbReference type="ARBA" id="ARBA00010072"/>
    </source>
</evidence>
<feature type="transmembrane region" description="Helical" evidence="9">
    <location>
        <begin position="26"/>
        <end position="46"/>
    </location>
</feature>
<feature type="transmembrane region" description="Helical" evidence="9">
    <location>
        <begin position="180"/>
        <end position="205"/>
    </location>
</feature>
<dbReference type="InterPro" id="IPR043429">
    <property type="entry name" value="ArtM/GltK/GlnP/TcyL/YhdX-like"/>
</dbReference>
<evidence type="ECO:0000256" key="7">
    <source>
        <dbReference type="ARBA" id="ARBA00022989"/>
    </source>
</evidence>
<evidence type="ECO:0000313" key="11">
    <source>
        <dbReference type="EMBL" id="MPM61040.1"/>
    </source>
</evidence>
<accession>A0A645B6I1</accession>
<comment type="similarity">
    <text evidence="2">Belongs to the binding-protein-dependent transport system permease family. HisMQ subfamily.</text>
</comment>
<evidence type="ECO:0000256" key="8">
    <source>
        <dbReference type="ARBA" id="ARBA00023136"/>
    </source>
</evidence>
<dbReference type="FunFam" id="1.10.3720.10:FF:000033">
    <property type="entry name" value="Polar amino acid ABC transporter permease"/>
    <property type="match status" value="1"/>
</dbReference>
<dbReference type="InterPro" id="IPR035906">
    <property type="entry name" value="MetI-like_sf"/>
</dbReference>
<dbReference type="InterPro" id="IPR000515">
    <property type="entry name" value="MetI-like"/>
</dbReference>
<comment type="subcellular location">
    <subcellularLocation>
        <location evidence="1">Cell membrane</location>
        <topology evidence="1">Multi-pass membrane protein</topology>
    </subcellularLocation>
</comment>
<evidence type="ECO:0000256" key="1">
    <source>
        <dbReference type="ARBA" id="ARBA00004651"/>
    </source>
</evidence>
<dbReference type="EMBL" id="VSSQ01018118">
    <property type="protein sequence ID" value="MPM61040.1"/>
    <property type="molecule type" value="Genomic_DNA"/>
</dbReference>
<organism evidence="11">
    <name type="scientific">bioreactor metagenome</name>
    <dbReference type="NCBI Taxonomy" id="1076179"/>
    <lineage>
        <taxon>unclassified sequences</taxon>
        <taxon>metagenomes</taxon>
        <taxon>ecological metagenomes</taxon>
    </lineage>
</organism>
<dbReference type="PROSITE" id="PS50928">
    <property type="entry name" value="ABC_TM1"/>
    <property type="match status" value="1"/>
</dbReference>
<evidence type="ECO:0000256" key="5">
    <source>
        <dbReference type="ARBA" id="ARBA00022692"/>
    </source>
</evidence>
<feature type="transmembrane region" description="Helical" evidence="9">
    <location>
        <begin position="58"/>
        <end position="79"/>
    </location>
</feature>
<comment type="caution">
    <text evidence="11">The sequence shown here is derived from an EMBL/GenBank/DDBJ whole genome shotgun (WGS) entry which is preliminary data.</text>
</comment>
<dbReference type="CDD" id="cd06261">
    <property type="entry name" value="TM_PBP2"/>
    <property type="match status" value="1"/>
</dbReference>
<evidence type="ECO:0000256" key="6">
    <source>
        <dbReference type="ARBA" id="ARBA00022970"/>
    </source>
</evidence>
<reference evidence="11" key="1">
    <citation type="submission" date="2019-08" db="EMBL/GenBank/DDBJ databases">
        <authorList>
            <person name="Kucharzyk K."/>
            <person name="Murdoch R.W."/>
            <person name="Higgins S."/>
            <person name="Loffler F."/>
        </authorList>
    </citation>
    <scope>NUCLEOTIDE SEQUENCE</scope>
</reference>
<keyword evidence="4" id="KW-1003">Cell membrane</keyword>
<sequence>MLETIAKLLQRYGHLFLAGLVKTLEYSALSVCFGVILGALICIMRMSKIKPLSFLCSAFIEVIRGTPILLQLYFFYFALPKIMPFELTDTQSIVAALVINCSAYISELIRAGIQAVDPGQSEAARSLGLSTSQTMKKVVLPQAIKNILPALGNEFIMEIKQTSLAATFFLGELMTVSRSITAATFLSIEPLIIAGTIYFCLTFTLSKVVGLYEKKVRAGD</sequence>
<feature type="domain" description="ABC transmembrane type-1" evidence="10">
    <location>
        <begin position="20"/>
        <end position="209"/>
    </location>
</feature>
<dbReference type="GO" id="GO:0022857">
    <property type="term" value="F:transmembrane transporter activity"/>
    <property type="evidence" value="ECO:0007669"/>
    <property type="project" value="InterPro"/>
</dbReference>
<dbReference type="GO" id="GO:0006865">
    <property type="term" value="P:amino acid transport"/>
    <property type="evidence" value="ECO:0007669"/>
    <property type="project" value="UniProtKB-KW"/>
</dbReference>
<dbReference type="Pfam" id="PF00528">
    <property type="entry name" value="BPD_transp_1"/>
    <property type="match status" value="1"/>
</dbReference>
<dbReference type="SUPFAM" id="SSF161098">
    <property type="entry name" value="MetI-like"/>
    <property type="match status" value="1"/>
</dbReference>
<dbReference type="InterPro" id="IPR010065">
    <property type="entry name" value="AA_ABC_transptr_permease_3TM"/>
</dbReference>
<dbReference type="AlphaFoldDB" id="A0A645B6I1"/>
<keyword evidence="7 9" id="KW-1133">Transmembrane helix</keyword>
<protein>
    <submittedName>
        <fullName evidence="11">Arginine transport system permease protein ArtQ</fullName>
    </submittedName>
</protein>